<dbReference type="EMBL" id="BAABKE010000002">
    <property type="protein sequence ID" value="GAA5097349.1"/>
    <property type="molecule type" value="Genomic_DNA"/>
</dbReference>
<dbReference type="Pfam" id="PF26078">
    <property type="entry name" value="Baseplate_J_M"/>
    <property type="match status" value="1"/>
</dbReference>
<name>A0ABP9MM90_9GAMM</name>
<organism evidence="2 3">
    <name type="scientific">Wohlfahrtiimonas larvae</name>
    <dbReference type="NCBI Taxonomy" id="1157986"/>
    <lineage>
        <taxon>Bacteria</taxon>
        <taxon>Pseudomonadati</taxon>
        <taxon>Pseudomonadota</taxon>
        <taxon>Gammaproteobacteria</taxon>
        <taxon>Cardiobacteriales</taxon>
        <taxon>Ignatzschineriaceae</taxon>
        <taxon>Wohlfahrtiimonas</taxon>
    </lineage>
</organism>
<evidence type="ECO:0000259" key="1">
    <source>
        <dbReference type="Pfam" id="PF26078"/>
    </source>
</evidence>
<feature type="domain" description="Baseplate J-like central" evidence="1">
    <location>
        <begin position="118"/>
        <end position="190"/>
    </location>
</feature>
<dbReference type="PIRSF" id="PIRSF020481">
    <property type="entry name" value="BAP"/>
    <property type="match status" value="1"/>
</dbReference>
<comment type="caution">
    <text evidence="2">The sequence shown here is derived from an EMBL/GenBank/DDBJ whole genome shotgun (WGS) entry which is preliminary data.</text>
</comment>
<keyword evidence="3" id="KW-1185">Reference proteome</keyword>
<dbReference type="InterPro" id="IPR014507">
    <property type="entry name" value="Baseplate_assembly_J_pred"/>
</dbReference>
<accession>A0ABP9MM90</accession>
<evidence type="ECO:0000313" key="2">
    <source>
        <dbReference type="EMBL" id="GAA5097349.1"/>
    </source>
</evidence>
<dbReference type="InterPro" id="IPR058531">
    <property type="entry name" value="Baseplate_J_M"/>
</dbReference>
<reference evidence="3" key="1">
    <citation type="journal article" date="2019" name="Int. J. Syst. Evol. Microbiol.">
        <title>The Global Catalogue of Microorganisms (GCM) 10K type strain sequencing project: providing services to taxonomists for standard genome sequencing and annotation.</title>
        <authorList>
            <consortium name="The Broad Institute Genomics Platform"/>
            <consortium name="The Broad Institute Genome Sequencing Center for Infectious Disease"/>
            <person name="Wu L."/>
            <person name="Ma J."/>
        </authorList>
    </citation>
    <scope>NUCLEOTIDE SEQUENCE [LARGE SCALE GENOMIC DNA]</scope>
    <source>
        <strain evidence="3">JCM 18424</strain>
    </source>
</reference>
<gene>
    <name evidence="2" type="ORF">GCM10023338_08740</name>
</gene>
<protein>
    <submittedName>
        <fullName evidence="2">Baseplate assembly protein</fullName>
    </submittedName>
</protein>
<proteinExistence type="predicted"/>
<dbReference type="RefSeq" id="WP_345667293.1">
    <property type="nucleotide sequence ID" value="NZ_BAABKE010000002.1"/>
</dbReference>
<dbReference type="Proteomes" id="UP001500631">
    <property type="component" value="Unassembled WGS sequence"/>
</dbReference>
<sequence>MCSQLNIFALPKPSVIQPLSFEAELKRIEDAFIALNPTYAGLLVESDPIKKVLEAWAYDRVNWVNHFNESARQTMLAYANGSNLDQSAANSVTPRLPNESDESLRYRASIAPEGFTCAGPSGAYEYHSLKVSSDVMHATVLAHTPIQGYVTVVLLSHSNNGEASEELRDQVWNHLSAEEVRPLCDTVHVEKAIFKDTEIIIKATYFEGSDKDEVNARILKSLEYLSELNATERKAKDIFKPKEMLTVNQIHQAARVAGVQNIEVISPKNDIQPGAKESIRIVKREIKDGGWYE</sequence>
<evidence type="ECO:0000313" key="3">
    <source>
        <dbReference type="Proteomes" id="UP001500631"/>
    </source>
</evidence>